<gene>
    <name evidence="6" type="ORF">ZOSMA_106G00570</name>
</gene>
<keyword evidence="7" id="KW-1185">Reference proteome</keyword>
<dbReference type="GO" id="GO:0009535">
    <property type="term" value="C:chloroplast thylakoid membrane"/>
    <property type="evidence" value="ECO:0000318"/>
    <property type="project" value="GO_Central"/>
</dbReference>
<dbReference type="STRING" id="29655.A0A0K9Q4G3"/>
<evidence type="ECO:0000256" key="2">
    <source>
        <dbReference type="ARBA" id="ARBA00022692"/>
    </source>
</evidence>
<organism evidence="6 7">
    <name type="scientific">Zostera marina</name>
    <name type="common">Eelgrass</name>
    <dbReference type="NCBI Taxonomy" id="29655"/>
    <lineage>
        <taxon>Eukaryota</taxon>
        <taxon>Viridiplantae</taxon>
        <taxon>Streptophyta</taxon>
        <taxon>Embryophyta</taxon>
        <taxon>Tracheophyta</taxon>
        <taxon>Spermatophyta</taxon>
        <taxon>Magnoliopsida</taxon>
        <taxon>Liliopsida</taxon>
        <taxon>Zosteraceae</taxon>
        <taxon>Zostera</taxon>
    </lineage>
</organism>
<feature type="transmembrane region" description="Helical" evidence="5">
    <location>
        <begin position="156"/>
        <end position="177"/>
    </location>
</feature>
<evidence type="ECO:0000313" key="7">
    <source>
        <dbReference type="Proteomes" id="UP000036987"/>
    </source>
</evidence>
<protein>
    <submittedName>
        <fullName evidence="6">Light harvesting-like protein 3</fullName>
    </submittedName>
</protein>
<evidence type="ECO:0000256" key="5">
    <source>
        <dbReference type="SAM" id="Phobius"/>
    </source>
</evidence>
<reference evidence="7" key="1">
    <citation type="journal article" date="2016" name="Nature">
        <title>The genome of the seagrass Zostera marina reveals angiosperm adaptation to the sea.</title>
        <authorList>
            <person name="Olsen J.L."/>
            <person name="Rouze P."/>
            <person name="Verhelst B."/>
            <person name="Lin Y.-C."/>
            <person name="Bayer T."/>
            <person name="Collen J."/>
            <person name="Dattolo E."/>
            <person name="De Paoli E."/>
            <person name="Dittami S."/>
            <person name="Maumus F."/>
            <person name="Michel G."/>
            <person name="Kersting A."/>
            <person name="Lauritano C."/>
            <person name="Lohaus R."/>
            <person name="Toepel M."/>
            <person name="Tonon T."/>
            <person name="Vanneste K."/>
            <person name="Amirebrahimi M."/>
            <person name="Brakel J."/>
            <person name="Bostroem C."/>
            <person name="Chovatia M."/>
            <person name="Grimwood J."/>
            <person name="Jenkins J.W."/>
            <person name="Jueterbock A."/>
            <person name="Mraz A."/>
            <person name="Stam W.T."/>
            <person name="Tice H."/>
            <person name="Bornberg-Bauer E."/>
            <person name="Green P.J."/>
            <person name="Pearson G.A."/>
            <person name="Procaccini G."/>
            <person name="Duarte C.M."/>
            <person name="Schmutz J."/>
            <person name="Reusch T.B.H."/>
            <person name="Van de Peer Y."/>
        </authorList>
    </citation>
    <scope>NUCLEOTIDE SEQUENCE [LARGE SCALE GENOMIC DNA]</scope>
    <source>
        <strain evidence="7">cv. Finnish</strain>
    </source>
</reference>
<name>A0A0K9Q4G3_ZOSMR</name>
<dbReference type="Proteomes" id="UP000036987">
    <property type="component" value="Unassembled WGS sequence"/>
</dbReference>
<evidence type="ECO:0000313" key="6">
    <source>
        <dbReference type="EMBL" id="KMZ76151.1"/>
    </source>
</evidence>
<keyword evidence="2 5" id="KW-0812">Transmembrane</keyword>
<dbReference type="PANTHER" id="PTHR14154">
    <property type="entry name" value="UPF0041 BRAIN PROTEIN 44-RELATED"/>
    <property type="match status" value="1"/>
</dbReference>
<comment type="caution">
    <text evidence="6">The sequence shown here is derived from an EMBL/GenBank/DDBJ whole genome shotgun (WGS) entry which is preliminary data.</text>
</comment>
<evidence type="ECO:0000256" key="3">
    <source>
        <dbReference type="ARBA" id="ARBA00022989"/>
    </source>
</evidence>
<comment type="subcellular location">
    <subcellularLocation>
        <location evidence="1">Membrane</location>
        <topology evidence="1">Multi-pass membrane protein</topology>
    </subcellularLocation>
</comment>
<dbReference type="EMBL" id="LFYR01000079">
    <property type="protein sequence ID" value="KMZ76151.1"/>
    <property type="molecule type" value="Genomic_DNA"/>
</dbReference>
<dbReference type="SUPFAM" id="SSF103511">
    <property type="entry name" value="Chlorophyll a-b binding protein"/>
    <property type="match status" value="1"/>
</dbReference>
<sequence>MSTTVVFSSSLSFLFLNTTTPKSYRCLTFKPYHVGTFPLLTRSHFPFLASSVDNVTVIDEMETVEKAEVLVSNGSAFTVPKFRDARWIAGTWDLEQFKKGENTDWDAVIDAEVRRRKWLKDHLESSSNDDPVVFRSSIIPWWPWVKRFHLPEAELLNGRAAMIGIFMAYLVECLTGIGLVDQMNNFFCKTLMFVTVVGVLLIRKNEDIQNLKDLSNEITMYDKQWQAAWKEDDRK</sequence>
<proteinExistence type="predicted"/>
<accession>A0A0K9Q4G3</accession>
<dbReference type="AlphaFoldDB" id="A0A0K9Q4G3"/>
<dbReference type="OrthoDB" id="566010at2759"/>
<evidence type="ECO:0000256" key="4">
    <source>
        <dbReference type="ARBA" id="ARBA00023136"/>
    </source>
</evidence>
<keyword evidence="3 5" id="KW-1133">Transmembrane helix</keyword>
<dbReference type="OMA" id="CPAVYDE"/>
<keyword evidence="4 5" id="KW-0472">Membrane</keyword>
<evidence type="ECO:0000256" key="1">
    <source>
        <dbReference type="ARBA" id="ARBA00004141"/>
    </source>
</evidence>